<proteinExistence type="predicted"/>
<keyword evidence="2" id="KW-1185">Reference proteome</keyword>
<dbReference type="AlphaFoldDB" id="A0AAP2E558"/>
<accession>A0AAP2E558</accession>
<gene>
    <name evidence="1" type="ORF">KK062_27530</name>
</gene>
<dbReference type="EMBL" id="JAHESE010000047">
    <property type="protein sequence ID" value="MBT1712024.1"/>
    <property type="molecule type" value="Genomic_DNA"/>
</dbReference>
<dbReference type="RefSeq" id="WP_254087593.1">
    <property type="nucleotide sequence ID" value="NZ_JAHESE010000047.1"/>
</dbReference>
<reference evidence="1 2" key="1">
    <citation type="submission" date="2021-05" db="EMBL/GenBank/DDBJ databases">
        <title>A Polyphasic approach of four new species of the genus Ohtaekwangia: Ohtaekwangia histidinii sp. nov., Ohtaekwangia cretensis sp. nov., Ohtaekwangia indiensis sp. nov., Ohtaekwangia reichenbachii sp. nov. from diverse environment.</title>
        <authorList>
            <person name="Octaviana S."/>
        </authorList>
    </citation>
    <scope>NUCLEOTIDE SEQUENCE [LARGE SCALE GENOMIC DNA]</scope>
    <source>
        <strain evidence="1 2">PWU5</strain>
    </source>
</reference>
<name>A0AAP2E558_9BACT</name>
<dbReference type="Proteomes" id="UP001319080">
    <property type="component" value="Unassembled WGS sequence"/>
</dbReference>
<sequence length="294" mass="32903">MEKIFHPGEQAIHTLLGVSEEAHQLEGMIKDRVAPAAMRMLPAFGFVLATSIDNSGNVWTSFLTGSDGFLSVVSDKVISLSTISDKKFLSNVQDNNEVGLLFINFEARVRLRINGTVVIENDRLVLTVRQSYFNCPKYIQARKFELAPQDHVGIEPGETSLNDSHIKIIQAADTFFISTYVAGQGADCSHRGGSPGFVEVVDHQTIQWLDYPGNNLYNTIGNLHTNPNCGLLFMDFTNNRMLQLTGTARFVVKDQDTRFVVFTLKWINDISNATPFHWKLLSYSQFNLASDARH</sequence>
<organism evidence="1 2">
    <name type="scientific">Dawidia cretensis</name>
    <dbReference type="NCBI Taxonomy" id="2782350"/>
    <lineage>
        <taxon>Bacteria</taxon>
        <taxon>Pseudomonadati</taxon>
        <taxon>Bacteroidota</taxon>
        <taxon>Cytophagia</taxon>
        <taxon>Cytophagales</taxon>
        <taxon>Chryseotaleaceae</taxon>
        <taxon>Dawidia</taxon>
    </lineage>
</organism>
<dbReference type="PANTHER" id="PTHR42815:SF2">
    <property type="entry name" value="FAD-BINDING, PUTATIVE (AFU_ORTHOLOGUE AFUA_6G07600)-RELATED"/>
    <property type="match status" value="1"/>
</dbReference>
<dbReference type="SUPFAM" id="SSF50475">
    <property type="entry name" value="FMN-binding split barrel"/>
    <property type="match status" value="2"/>
</dbReference>
<dbReference type="InterPro" id="IPR012349">
    <property type="entry name" value="Split_barrel_FMN-bd"/>
</dbReference>
<evidence type="ECO:0000313" key="1">
    <source>
        <dbReference type="EMBL" id="MBT1712024.1"/>
    </source>
</evidence>
<evidence type="ECO:0000313" key="2">
    <source>
        <dbReference type="Proteomes" id="UP001319080"/>
    </source>
</evidence>
<dbReference type="PANTHER" id="PTHR42815">
    <property type="entry name" value="FAD-BINDING, PUTATIVE (AFU_ORTHOLOGUE AFUA_6G07600)-RELATED"/>
    <property type="match status" value="1"/>
</dbReference>
<protein>
    <submittedName>
        <fullName evidence="1">Pyridoxamine 5'-phosphate oxidase family protein</fullName>
    </submittedName>
</protein>
<comment type="caution">
    <text evidence="1">The sequence shown here is derived from an EMBL/GenBank/DDBJ whole genome shotgun (WGS) entry which is preliminary data.</text>
</comment>
<dbReference type="Gene3D" id="2.30.110.10">
    <property type="entry name" value="Electron Transport, Fmn-binding Protein, Chain A"/>
    <property type="match status" value="2"/>
</dbReference>